<evidence type="ECO:0000313" key="1">
    <source>
        <dbReference type="EMBL" id="EDU60070.1"/>
    </source>
</evidence>
<dbReference type="AlphaFoldDB" id="A0AA86YL94"/>
<reference evidence="2" key="1">
    <citation type="submission" date="2008-04" db="EMBL/GenBank/DDBJ databases">
        <title>Draft genome sequence of Providencia stuartii (ATCC 25827).</title>
        <authorList>
            <person name="Sudarsanam P."/>
            <person name="Ley R."/>
            <person name="Guruge J."/>
            <person name="Turnbaugh P.J."/>
            <person name="Mahowald M."/>
            <person name="Liep D."/>
            <person name="Gordon J."/>
        </authorList>
    </citation>
    <scope>NUCLEOTIDE SEQUENCE [LARGE SCALE GENOMIC DNA]</scope>
    <source>
        <strain evidence="2">ATCC 25827</strain>
    </source>
</reference>
<sequence length="51" mass="5669">MLLSLNRPENCGCLYAGVVIKIVISNGYISSVWTFCSTIMIRATNIVLFRS</sequence>
<evidence type="ECO:0000313" key="2">
    <source>
        <dbReference type="Proteomes" id="UP000004506"/>
    </source>
</evidence>
<reference evidence="1 2" key="3">
    <citation type="submission" date="2008-05" db="EMBL/GenBank/DDBJ databases">
        <authorList>
            <person name="Fulton L."/>
            <person name="Clifton S."/>
            <person name="Fulton B."/>
            <person name="Xu J."/>
            <person name="Minx P."/>
            <person name="Pepin K.H."/>
            <person name="Johnson M."/>
            <person name="Thiruvilangam P."/>
            <person name="Bhonagiri V."/>
            <person name="Nash W.E."/>
            <person name="Mardis E.R."/>
            <person name="Wilson R.K."/>
        </authorList>
    </citation>
    <scope>NUCLEOTIDE SEQUENCE [LARGE SCALE GENOMIC DNA]</scope>
    <source>
        <strain evidence="1 2">ATCC 25827</strain>
    </source>
</reference>
<reference evidence="2" key="2">
    <citation type="submission" date="2008-04" db="EMBL/GenBank/DDBJ databases">
        <title>Draft genome sequence of Providencia stuartii(ATCC 25827).</title>
        <authorList>
            <person name="Sudarsanam P."/>
            <person name="Ley R."/>
            <person name="Guruge J."/>
            <person name="Turnbaugh P.J."/>
            <person name="Mahowald M."/>
            <person name="Liep D."/>
            <person name="Gordon J."/>
        </authorList>
    </citation>
    <scope>NUCLEOTIDE SEQUENCE [LARGE SCALE GENOMIC DNA]</scope>
    <source>
        <strain evidence="2">ATCC 25827</strain>
    </source>
</reference>
<comment type="caution">
    <text evidence="1">The sequence shown here is derived from an EMBL/GenBank/DDBJ whole genome shotgun (WGS) entry which is preliminary data.</text>
</comment>
<gene>
    <name evidence="1" type="ORF">PROSTU_03274</name>
</gene>
<accession>A0AA86YL94</accession>
<organism evidence="1 2">
    <name type="scientific">Providencia stuartii ATCC 25827</name>
    <dbReference type="NCBI Taxonomy" id="471874"/>
    <lineage>
        <taxon>Bacteria</taxon>
        <taxon>Pseudomonadati</taxon>
        <taxon>Pseudomonadota</taxon>
        <taxon>Gammaproteobacteria</taxon>
        <taxon>Enterobacterales</taxon>
        <taxon>Morganellaceae</taxon>
        <taxon>Providencia</taxon>
    </lineage>
</organism>
<dbReference type="Proteomes" id="UP000004506">
    <property type="component" value="Unassembled WGS sequence"/>
</dbReference>
<name>A0AA86YL94_PROST</name>
<protein>
    <submittedName>
        <fullName evidence="1">Uncharacterized protein</fullName>
    </submittedName>
</protein>
<proteinExistence type="predicted"/>
<dbReference type="EMBL" id="ABJD02000101">
    <property type="protein sequence ID" value="EDU60070.1"/>
    <property type="molecule type" value="Genomic_DNA"/>
</dbReference>